<accession>A0A382ZXG1</accession>
<dbReference type="GO" id="GO:0005886">
    <property type="term" value="C:plasma membrane"/>
    <property type="evidence" value="ECO:0007669"/>
    <property type="project" value="UniProtKB-SubCell"/>
</dbReference>
<dbReference type="PANTHER" id="PTHR43471">
    <property type="entry name" value="ABC TRANSPORTER PERMEASE"/>
    <property type="match status" value="1"/>
</dbReference>
<feature type="non-terminal residue" evidence="2">
    <location>
        <position position="255"/>
    </location>
</feature>
<evidence type="ECO:0008006" key="3">
    <source>
        <dbReference type="Google" id="ProtNLM"/>
    </source>
</evidence>
<dbReference type="Pfam" id="PF12679">
    <property type="entry name" value="ABC2_membrane_2"/>
    <property type="match status" value="1"/>
</dbReference>
<gene>
    <name evidence="2" type="ORF">METZ01_LOCUS453048</name>
</gene>
<feature type="transmembrane region" description="Helical" evidence="1">
    <location>
        <begin position="179"/>
        <end position="200"/>
    </location>
</feature>
<dbReference type="AlphaFoldDB" id="A0A382ZXG1"/>
<dbReference type="EMBL" id="UINC01187461">
    <property type="protein sequence ID" value="SVE00194.1"/>
    <property type="molecule type" value="Genomic_DNA"/>
</dbReference>
<feature type="transmembrane region" description="Helical" evidence="1">
    <location>
        <begin position="136"/>
        <end position="167"/>
    </location>
</feature>
<evidence type="ECO:0000256" key="1">
    <source>
        <dbReference type="SAM" id="Phobius"/>
    </source>
</evidence>
<name>A0A382ZXG1_9ZZZZ</name>
<evidence type="ECO:0000313" key="2">
    <source>
        <dbReference type="EMBL" id="SVE00194.1"/>
    </source>
</evidence>
<organism evidence="2">
    <name type="scientific">marine metagenome</name>
    <dbReference type="NCBI Taxonomy" id="408172"/>
    <lineage>
        <taxon>unclassified sequences</taxon>
        <taxon>metagenomes</taxon>
        <taxon>ecological metagenomes</taxon>
    </lineage>
</organism>
<feature type="transmembrane region" description="Helical" evidence="1">
    <location>
        <begin position="212"/>
        <end position="234"/>
    </location>
</feature>
<proteinExistence type="predicted"/>
<keyword evidence="1" id="KW-0812">Transmembrane</keyword>
<sequence>VGSATILGVNYDRRLDAFTETQLAREQKLAEATDFRTLRWQGTQQEKPPNPLSVFTVGLERELSRSVTIASRDEPTLGRSKFANPLFVLFPAPDFLYIVNIIGSLLAILFAFNAISGDHEDGTLRLVMSHPVPRHVVLLAKWAGGYLALMLPLVASAVIGLLMATITTSFSLRGSDVPAFMGMLGVAALYLSVFFTLALAASVHTRRSSTSLVVSFLIWVVWVLAIPNVAPIVARAAVQVPSAGSIASERSAIRR</sequence>
<feature type="transmembrane region" description="Helical" evidence="1">
    <location>
        <begin position="95"/>
        <end position="115"/>
    </location>
</feature>
<feature type="non-terminal residue" evidence="2">
    <location>
        <position position="1"/>
    </location>
</feature>
<keyword evidence="1" id="KW-1133">Transmembrane helix</keyword>
<protein>
    <recommendedName>
        <fullName evidence="3">ABC-2 type transporter domain-containing protein</fullName>
    </recommendedName>
</protein>
<reference evidence="2" key="1">
    <citation type="submission" date="2018-05" db="EMBL/GenBank/DDBJ databases">
        <authorList>
            <person name="Lanie J.A."/>
            <person name="Ng W.-L."/>
            <person name="Kazmierczak K.M."/>
            <person name="Andrzejewski T.M."/>
            <person name="Davidsen T.M."/>
            <person name="Wayne K.J."/>
            <person name="Tettelin H."/>
            <person name="Glass J.I."/>
            <person name="Rusch D."/>
            <person name="Podicherti R."/>
            <person name="Tsui H.-C.T."/>
            <person name="Winkler M.E."/>
        </authorList>
    </citation>
    <scope>NUCLEOTIDE SEQUENCE</scope>
</reference>
<dbReference type="GO" id="GO:0140359">
    <property type="term" value="F:ABC-type transporter activity"/>
    <property type="evidence" value="ECO:0007669"/>
    <property type="project" value="InterPro"/>
</dbReference>
<keyword evidence="1" id="KW-0472">Membrane</keyword>